<comment type="subcellular location">
    <subcellularLocation>
        <location evidence="1 10">Golgi apparatus membrane</location>
        <topology evidence="1 10">Single-pass type II membrane protein</topology>
    </subcellularLocation>
</comment>
<evidence type="ECO:0000256" key="3">
    <source>
        <dbReference type="ARBA" id="ARBA00022676"/>
    </source>
</evidence>
<keyword evidence="12" id="KW-1185">Reference proteome</keyword>
<name>A0A8T1VMD4_9STRA</name>
<dbReference type="GO" id="GO:0016758">
    <property type="term" value="F:hexosyltransferase activity"/>
    <property type="evidence" value="ECO:0007669"/>
    <property type="project" value="InterPro"/>
</dbReference>
<keyword evidence="5" id="KW-0812">Transmembrane</keyword>
<comment type="similarity">
    <text evidence="2 10">Belongs to the glycosyltransferase 31 family.</text>
</comment>
<keyword evidence="9" id="KW-0472">Membrane</keyword>
<dbReference type="GO" id="GO:0000139">
    <property type="term" value="C:Golgi membrane"/>
    <property type="evidence" value="ECO:0007669"/>
    <property type="project" value="UniProtKB-SubCell"/>
</dbReference>
<evidence type="ECO:0000256" key="10">
    <source>
        <dbReference type="RuleBase" id="RU363063"/>
    </source>
</evidence>
<evidence type="ECO:0000256" key="6">
    <source>
        <dbReference type="ARBA" id="ARBA00022968"/>
    </source>
</evidence>
<accession>A0A8T1VMD4</accession>
<dbReference type="Pfam" id="PF01762">
    <property type="entry name" value="Galactosyl_T"/>
    <property type="match status" value="1"/>
</dbReference>
<dbReference type="PANTHER" id="PTHR11214">
    <property type="entry name" value="BETA-1,3-N-ACETYLGLUCOSAMINYLTRANSFERASE"/>
    <property type="match status" value="1"/>
</dbReference>
<reference evidence="11" key="1">
    <citation type="submission" date="2021-02" db="EMBL/GenBank/DDBJ databases">
        <authorList>
            <person name="Palmer J.M."/>
        </authorList>
    </citation>
    <scope>NUCLEOTIDE SEQUENCE</scope>
    <source>
        <strain evidence="11">SCRP734</strain>
    </source>
</reference>
<proteinExistence type="inferred from homology"/>
<keyword evidence="3 10" id="KW-0328">Glycosyltransferase</keyword>
<protein>
    <recommendedName>
        <fullName evidence="10">Hexosyltransferase</fullName>
        <ecNumber evidence="10">2.4.1.-</ecNumber>
    </recommendedName>
</protein>
<evidence type="ECO:0000256" key="9">
    <source>
        <dbReference type="ARBA" id="ARBA00023136"/>
    </source>
</evidence>
<evidence type="ECO:0000256" key="5">
    <source>
        <dbReference type="ARBA" id="ARBA00022692"/>
    </source>
</evidence>
<keyword evidence="8 10" id="KW-0333">Golgi apparatus</keyword>
<dbReference type="AlphaFoldDB" id="A0A8T1VMD4"/>
<evidence type="ECO:0000256" key="8">
    <source>
        <dbReference type="ARBA" id="ARBA00023034"/>
    </source>
</evidence>
<sequence>MTIFQNDHDRRRVLQAVAKEREIYDDLLTEELECTDSYKNLTNKVKAFLHLAAAEFPDASFVMVADDDIYLKADQLAEFLHSTSSKEQLYFGEVWSVMFSHKQASIRDSESQYYIPEGQYPMRGGCLTYLDPILLFRWTAYGSSPRITDI</sequence>
<evidence type="ECO:0000256" key="2">
    <source>
        <dbReference type="ARBA" id="ARBA00008661"/>
    </source>
</evidence>
<dbReference type="EC" id="2.4.1.-" evidence="10"/>
<evidence type="ECO:0000256" key="4">
    <source>
        <dbReference type="ARBA" id="ARBA00022679"/>
    </source>
</evidence>
<gene>
    <name evidence="11" type="primary">B3GALT4_1</name>
    <name evidence="11" type="ORF">PHYPSEUDO_007034</name>
</gene>
<evidence type="ECO:0000313" key="11">
    <source>
        <dbReference type="EMBL" id="KAG7380564.1"/>
    </source>
</evidence>
<dbReference type="EMBL" id="JAGDFM010000287">
    <property type="protein sequence ID" value="KAG7380564.1"/>
    <property type="molecule type" value="Genomic_DNA"/>
</dbReference>
<dbReference type="InterPro" id="IPR002659">
    <property type="entry name" value="Glyco_trans_31"/>
</dbReference>
<evidence type="ECO:0000313" key="12">
    <source>
        <dbReference type="Proteomes" id="UP000694044"/>
    </source>
</evidence>
<keyword evidence="6" id="KW-0735">Signal-anchor</keyword>
<evidence type="ECO:0000256" key="7">
    <source>
        <dbReference type="ARBA" id="ARBA00022989"/>
    </source>
</evidence>
<keyword evidence="7" id="KW-1133">Transmembrane helix</keyword>
<evidence type="ECO:0000256" key="1">
    <source>
        <dbReference type="ARBA" id="ARBA00004323"/>
    </source>
</evidence>
<keyword evidence="4" id="KW-0808">Transferase</keyword>
<organism evidence="11 12">
    <name type="scientific">Phytophthora pseudosyringae</name>
    <dbReference type="NCBI Taxonomy" id="221518"/>
    <lineage>
        <taxon>Eukaryota</taxon>
        <taxon>Sar</taxon>
        <taxon>Stramenopiles</taxon>
        <taxon>Oomycota</taxon>
        <taxon>Peronosporomycetes</taxon>
        <taxon>Peronosporales</taxon>
        <taxon>Peronosporaceae</taxon>
        <taxon>Phytophthora</taxon>
    </lineage>
</organism>
<dbReference type="PANTHER" id="PTHR11214:SF3">
    <property type="entry name" value="BETA-1,3-GALACTOSYLTRANSFERASE 6"/>
    <property type="match status" value="1"/>
</dbReference>
<dbReference type="Proteomes" id="UP000694044">
    <property type="component" value="Unassembled WGS sequence"/>
</dbReference>
<dbReference type="OrthoDB" id="89916at2759"/>
<comment type="caution">
    <text evidence="11">The sequence shown here is derived from an EMBL/GenBank/DDBJ whole genome shotgun (WGS) entry which is preliminary data.</text>
</comment>